<evidence type="ECO:0000256" key="5">
    <source>
        <dbReference type="ARBA" id="ARBA00022989"/>
    </source>
</evidence>
<evidence type="ECO:0000256" key="6">
    <source>
        <dbReference type="ARBA" id="ARBA00023136"/>
    </source>
</evidence>
<dbReference type="PANTHER" id="PTHR43227:SF8">
    <property type="entry name" value="DIACETYLCHITOBIOSE UPTAKE SYSTEM PERMEASE PROTEIN DASB"/>
    <property type="match status" value="1"/>
</dbReference>
<feature type="transmembrane region" description="Helical" evidence="7">
    <location>
        <begin position="278"/>
        <end position="304"/>
    </location>
</feature>
<feature type="transmembrane region" description="Helical" evidence="7">
    <location>
        <begin position="166"/>
        <end position="188"/>
    </location>
</feature>
<dbReference type="Pfam" id="PF00528">
    <property type="entry name" value="BPD_transp_1"/>
    <property type="match status" value="1"/>
</dbReference>
<dbReference type="CDD" id="cd06261">
    <property type="entry name" value="TM_PBP2"/>
    <property type="match status" value="1"/>
</dbReference>
<keyword evidence="4 7" id="KW-0812">Transmembrane</keyword>
<dbReference type="InterPro" id="IPR000515">
    <property type="entry name" value="MetI-like"/>
</dbReference>
<feature type="transmembrane region" description="Helical" evidence="7">
    <location>
        <begin position="27"/>
        <end position="48"/>
    </location>
</feature>
<gene>
    <name evidence="9" type="ORF">FPZ11_16195</name>
</gene>
<dbReference type="GO" id="GO:0005886">
    <property type="term" value="C:plasma membrane"/>
    <property type="evidence" value="ECO:0007669"/>
    <property type="project" value="UniProtKB-SubCell"/>
</dbReference>
<comment type="subcellular location">
    <subcellularLocation>
        <location evidence="1 7">Cell membrane</location>
        <topology evidence="1 7">Multi-pass membrane protein</topology>
    </subcellularLocation>
</comment>
<proteinExistence type="inferred from homology"/>
<dbReference type="EMBL" id="CP042305">
    <property type="protein sequence ID" value="QDZ16097.1"/>
    <property type="molecule type" value="Genomic_DNA"/>
</dbReference>
<keyword evidence="10" id="KW-1185">Reference proteome</keyword>
<dbReference type="GO" id="GO:0055085">
    <property type="term" value="P:transmembrane transport"/>
    <property type="evidence" value="ECO:0007669"/>
    <property type="project" value="InterPro"/>
</dbReference>
<dbReference type="RefSeq" id="WP_146322101.1">
    <property type="nucleotide sequence ID" value="NZ_CP042305.1"/>
</dbReference>
<dbReference type="OrthoDB" id="34224at2"/>
<dbReference type="KEGG" id="huw:FPZ11_16195"/>
<name>A0A5B8M672_9MICO</name>
<dbReference type="Proteomes" id="UP000320216">
    <property type="component" value="Chromosome"/>
</dbReference>
<feature type="transmembrane region" description="Helical" evidence="7">
    <location>
        <begin position="125"/>
        <end position="146"/>
    </location>
</feature>
<evidence type="ECO:0000256" key="2">
    <source>
        <dbReference type="ARBA" id="ARBA00022448"/>
    </source>
</evidence>
<dbReference type="PROSITE" id="PS50928">
    <property type="entry name" value="ABC_TM1"/>
    <property type="match status" value="1"/>
</dbReference>
<keyword evidence="5 7" id="KW-1133">Transmembrane helix</keyword>
<keyword evidence="3" id="KW-1003">Cell membrane</keyword>
<keyword evidence="2 7" id="KW-0813">Transport</keyword>
<sequence>MVIEQQAAPAIGQRIGRQRRASRRTGWRGAFALPGFVYLLIFALYPMYQLVVMSLSDVTSANILGAWSFNGFSNFASTTSSAAFGVSVANTLILVASLLLIGLIGGTIAALALQRSGWLTNLTLGLMIFVWALPPVVAGNLWKFLLSDTGVVNSALMSTGAIHKPILWLVDSHLALLSIVLISGWLVLPFGALVVRSALLDVPQDLLEAASLDGAGGLSRFWYVTLPHLRPTLWVLAVLLVVNAFRSFDLIYVLTGGGPGNATYTLPFLAYQQAFQTFQYGIGSATSILSLLIVLALALAYGWVQRKDAR</sequence>
<dbReference type="SUPFAM" id="SSF161098">
    <property type="entry name" value="MetI-like"/>
    <property type="match status" value="1"/>
</dbReference>
<evidence type="ECO:0000256" key="4">
    <source>
        <dbReference type="ARBA" id="ARBA00022692"/>
    </source>
</evidence>
<dbReference type="Gene3D" id="1.10.3720.10">
    <property type="entry name" value="MetI-like"/>
    <property type="match status" value="1"/>
</dbReference>
<dbReference type="PANTHER" id="PTHR43227">
    <property type="entry name" value="BLL4140 PROTEIN"/>
    <property type="match status" value="1"/>
</dbReference>
<organism evidence="9 10">
    <name type="scientific">Humibacter ginsenosidimutans</name>
    <dbReference type="NCBI Taxonomy" id="2599293"/>
    <lineage>
        <taxon>Bacteria</taxon>
        <taxon>Bacillati</taxon>
        <taxon>Actinomycetota</taxon>
        <taxon>Actinomycetes</taxon>
        <taxon>Micrococcales</taxon>
        <taxon>Microbacteriaceae</taxon>
        <taxon>Humibacter</taxon>
    </lineage>
</organism>
<feature type="transmembrane region" description="Helical" evidence="7">
    <location>
        <begin position="92"/>
        <end position="113"/>
    </location>
</feature>
<evidence type="ECO:0000313" key="9">
    <source>
        <dbReference type="EMBL" id="QDZ16097.1"/>
    </source>
</evidence>
<protein>
    <submittedName>
        <fullName evidence="9">Sugar ABC transporter permease</fullName>
    </submittedName>
</protein>
<evidence type="ECO:0000259" key="8">
    <source>
        <dbReference type="PROSITE" id="PS50928"/>
    </source>
</evidence>
<accession>A0A5B8M672</accession>
<feature type="domain" description="ABC transmembrane type-1" evidence="8">
    <location>
        <begin position="88"/>
        <end position="301"/>
    </location>
</feature>
<dbReference type="InterPro" id="IPR050809">
    <property type="entry name" value="UgpAE/MalFG_permease"/>
</dbReference>
<keyword evidence="6 7" id="KW-0472">Membrane</keyword>
<dbReference type="AlphaFoldDB" id="A0A5B8M672"/>
<evidence type="ECO:0000256" key="7">
    <source>
        <dbReference type="RuleBase" id="RU363032"/>
    </source>
</evidence>
<dbReference type="InterPro" id="IPR035906">
    <property type="entry name" value="MetI-like_sf"/>
</dbReference>
<comment type="similarity">
    <text evidence="7">Belongs to the binding-protein-dependent transport system permease family.</text>
</comment>
<evidence type="ECO:0000313" key="10">
    <source>
        <dbReference type="Proteomes" id="UP000320216"/>
    </source>
</evidence>
<evidence type="ECO:0000256" key="3">
    <source>
        <dbReference type="ARBA" id="ARBA00022475"/>
    </source>
</evidence>
<evidence type="ECO:0000256" key="1">
    <source>
        <dbReference type="ARBA" id="ARBA00004651"/>
    </source>
</evidence>
<reference evidence="9 10" key="1">
    <citation type="submission" date="2019-07" db="EMBL/GenBank/DDBJ databases">
        <title>Full genome sequence of Humibacter sp. WJ7-1.</title>
        <authorList>
            <person name="Im W.-T."/>
        </authorList>
    </citation>
    <scope>NUCLEOTIDE SEQUENCE [LARGE SCALE GENOMIC DNA]</scope>
    <source>
        <strain evidence="9 10">WJ7-1</strain>
    </source>
</reference>